<dbReference type="EMBL" id="EQ973793">
    <property type="protein sequence ID" value="EEF46778.1"/>
    <property type="molecule type" value="Genomic_DNA"/>
</dbReference>
<gene>
    <name evidence="1" type="ORF">RCOM_1370270</name>
</gene>
<dbReference type="AlphaFoldDB" id="B9RPG4"/>
<reference evidence="2" key="1">
    <citation type="journal article" date="2010" name="Nat. Biotechnol.">
        <title>Draft genome sequence of the oilseed species Ricinus communis.</title>
        <authorList>
            <person name="Chan A.P."/>
            <person name="Crabtree J."/>
            <person name="Zhao Q."/>
            <person name="Lorenzi H."/>
            <person name="Orvis J."/>
            <person name="Puiu D."/>
            <person name="Melake-Berhan A."/>
            <person name="Jones K.M."/>
            <person name="Redman J."/>
            <person name="Chen G."/>
            <person name="Cahoon E.B."/>
            <person name="Gedil M."/>
            <person name="Stanke M."/>
            <person name="Haas B.J."/>
            <person name="Wortman J.R."/>
            <person name="Fraser-Liggett C.M."/>
            <person name="Ravel J."/>
            <person name="Rabinowicz P.D."/>
        </authorList>
    </citation>
    <scope>NUCLEOTIDE SEQUENCE [LARGE SCALE GENOMIC DNA]</scope>
    <source>
        <strain evidence="2">cv. Hale</strain>
    </source>
</reference>
<evidence type="ECO:0000313" key="2">
    <source>
        <dbReference type="Proteomes" id="UP000008311"/>
    </source>
</evidence>
<name>B9RPG4_RICCO</name>
<organism evidence="1 2">
    <name type="scientific">Ricinus communis</name>
    <name type="common">Castor bean</name>
    <dbReference type="NCBI Taxonomy" id="3988"/>
    <lineage>
        <taxon>Eukaryota</taxon>
        <taxon>Viridiplantae</taxon>
        <taxon>Streptophyta</taxon>
        <taxon>Embryophyta</taxon>
        <taxon>Tracheophyta</taxon>
        <taxon>Spermatophyta</taxon>
        <taxon>Magnoliopsida</taxon>
        <taxon>eudicotyledons</taxon>
        <taxon>Gunneridae</taxon>
        <taxon>Pentapetalae</taxon>
        <taxon>rosids</taxon>
        <taxon>fabids</taxon>
        <taxon>Malpighiales</taxon>
        <taxon>Euphorbiaceae</taxon>
        <taxon>Acalyphoideae</taxon>
        <taxon>Acalypheae</taxon>
        <taxon>Ricinus</taxon>
    </lineage>
</organism>
<keyword evidence="2" id="KW-1185">Reference proteome</keyword>
<dbReference type="InParanoid" id="B9RPG4"/>
<protein>
    <submittedName>
        <fullName evidence="1">Uncharacterized protein</fullName>
    </submittedName>
</protein>
<sequence length="207" mass="23351">MKTVAAWFRFPGMLMQYYHEDILKAIVYLSSQASAREGKFISKQCDFWDVKQNIDNGGSNAAPPEYGLWTHAACRQRLVQNKETGGNNGEVKEENKLKGSGSRFETLIVERIQEKVLVKGKPVVQIENLKIYGSKNKKGKGLAIDNNVVLLHGRKEQRIKEICVTPRASTRNGGIFKLSNAFGPLMQKVTTKDNLFSMGRSTRNMWI</sequence>
<dbReference type="Proteomes" id="UP000008311">
    <property type="component" value="Unassembled WGS sequence"/>
</dbReference>
<proteinExistence type="predicted"/>
<accession>B9RPG4</accession>
<evidence type="ECO:0000313" key="1">
    <source>
        <dbReference type="EMBL" id="EEF46778.1"/>
    </source>
</evidence>